<reference evidence="2 3" key="1">
    <citation type="submission" date="2014-03" db="EMBL/GenBank/DDBJ databases">
        <title>Draft genome of the hookworm Oesophagostomum dentatum.</title>
        <authorList>
            <person name="Mitreva M."/>
        </authorList>
    </citation>
    <scope>NUCLEOTIDE SEQUENCE [LARGE SCALE GENOMIC DNA]</scope>
    <source>
        <strain evidence="2 3">OD-Hann</strain>
    </source>
</reference>
<evidence type="ECO:0000313" key="2">
    <source>
        <dbReference type="EMBL" id="KHJ89918.1"/>
    </source>
</evidence>
<evidence type="ECO:0000256" key="1">
    <source>
        <dbReference type="SAM" id="MobiDB-lite"/>
    </source>
</evidence>
<feature type="region of interest" description="Disordered" evidence="1">
    <location>
        <begin position="137"/>
        <end position="195"/>
    </location>
</feature>
<protein>
    <recommendedName>
        <fullName evidence="4">RRM domain-containing protein</fullName>
    </recommendedName>
</protein>
<evidence type="ECO:0000313" key="3">
    <source>
        <dbReference type="Proteomes" id="UP000053660"/>
    </source>
</evidence>
<feature type="compositionally biased region" description="Polar residues" evidence="1">
    <location>
        <begin position="51"/>
        <end position="67"/>
    </location>
</feature>
<dbReference type="AlphaFoldDB" id="A0A0B1SX80"/>
<proteinExistence type="predicted"/>
<feature type="compositionally biased region" description="Basic and acidic residues" evidence="1">
    <location>
        <begin position="152"/>
        <end position="165"/>
    </location>
</feature>
<dbReference type="EMBL" id="KN553602">
    <property type="protein sequence ID" value="KHJ89918.1"/>
    <property type="molecule type" value="Genomic_DNA"/>
</dbReference>
<accession>A0A0B1SX80</accession>
<dbReference type="Proteomes" id="UP000053660">
    <property type="component" value="Unassembled WGS sequence"/>
</dbReference>
<sequence length="371" mass="42145">MTAARGGTNCYAWRGGSKGVTNPGRPFAVTTYYRSNVYPRPGFYTRNSVPNPIQLASGNNRGSQGDSGPSAPKFFPMAQGLTPGPQFGDGMPMPLQYPLPMRRMMHPSQPIPPHRDIRFTTPTPIVISKKVPIGVDVSCSSSTAPRNSSADTPKEPQRPKEEPPKENQPAEVEPNRGDSDADEEDGRTSPDVLSASLRSNEDTWDFWDRVYSDPELRQSMQERQRDSPMAELLHSDKLCKAQLVFLNVPRLAYGKWQQHVVRSLIHREINTNLPILDIHITYRKWTVRFYRSEDAIQVLRHFNGFSFRNHKLLVRSCQNNSGFGDVTSLEEAAQLENEERRAVPDCSSENRMEYDPIWTLVEWKDIVEFKK</sequence>
<dbReference type="CDD" id="cd00590">
    <property type="entry name" value="RRM_SF"/>
    <property type="match status" value="1"/>
</dbReference>
<dbReference type="OrthoDB" id="5778082at2759"/>
<keyword evidence="3" id="KW-1185">Reference proteome</keyword>
<feature type="compositionally biased region" description="Polar residues" evidence="1">
    <location>
        <begin position="138"/>
        <end position="151"/>
    </location>
</feature>
<evidence type="ECO:0008006" key="4">
    <source>
        <dbReference type="Google" id="ProtNLM"/>
    </source>
</evidence>
<organism evidence="2 3">
    <name type="scientific">Oesophagostomum dentatum</name>
    <name type="common">Nodular worm</name>
    <dbReference type="NCBI Taxonomy" id="61180"/>
    <lineage>
        <taxon>Eukaryota</taxon>
        <taxon>Metazoa</taxon>
        <taxon>Ecdysozoa</taxon>
        <taxon>Nematoda</taxon>
        <taxon>Chromadorea</taxon>
        <taxon>Rhabditida</taxon>
        <taxon>Rhabditina</taxon>
        <taxon>Rhabditomorpha</taxon>
        <taxon>Strongyloidea</taxon>
        <taxon>Strongylidae</taxon>
        <taxon>Oesophagostomum</taxon>
    </lineage>
</organism>
<feature type="region of interest" description="Disordered" evidence="1">
    <location>
        <begin position="51"/>
        <end position="73"/>
    </location>
</feature>
<name>A0A0B1SX80_OESDE</name>
<gene>
    <name evidence="2" type="ORF">OESDEN_10246</name>
</gene>